<feature type="region of interest" description="Disordered" evidence="3">
    <location>
        <begin position="1"/>
        <end position="22"/>
    </location>
</feature>
<dbReference type="SMART" id="SM00256">
    <property type="entry name" value="FBOX"/>
    <property type="match status" value="1"/>
</dbReference>
<feature type="compositionally biased region" description="Basic and acidic residues" evidence="3">
    <location>
        <begin position="1"/>
        <end position="11"/>
    </location>
</feature>
<dbReference type="PROSITE" id="PS50181">
    <property type="entry name" value="FBOX"/>
    <property type="match status" value="1"/>
</dbReference>
<dbReference type="SMART" id="SM00320">
    <property type="entry name" value="WD40"/>
    <property type="match status" value="6"/>
</dbReference>
<evidence type="ECO:0000259" key="4">
    <source>
        <dbReference type="PROSITE" id="PS50181"/>
    </source>
</evidence>
<dbReference type="Pfam" id="PF12937">
    <property type="entry name" value="F-box-like"/>
    <property type="match status" value="1"/>
</dbReference>
<protein>
    <recommendedName>
        <fullName evidence="4">F-box domain-containing protein</fullName>
    </recommendedName>
</protein>
<dbReference type="InterPro" id="IPR036322">
    <property type="entry name" value="WD40_repeat_dom_sf"/>
</dbReference>
<dbReference type="InterPro" id="IPR036047">
    <property type="entry name" value="F-box-like_dom_sf"/>
</dbReference>
<dbReference type="SUPFAM" id="SSF50978">
    <property type="entry name" value="WD40 repeat-like"/>
    <property type="match status" value="1"/>
</dbReference>
<reference evidence="5" key="1">
    <citation type="journal article" date="2008" name="BMC Genomics">
        <title>A conifer genomics resource of 200,000 spruce (Picea spp.) ESTs and 6,464 high-quality, sequence-finished full-length cDNAs for Sitka spruce (Picea sitchensis).</title>
        <authorList>
            <person name="Ralph S.G."/>
            <person name="Chun H.J."/>
            <person name="Kolosova N."/>
            <person name="Cooper D."/>
            <person name="Oddy C."/>
            <person name="Ritland C.E."/>
            <person name="Kirkpatrick R."/>
            <person name="Moore R."/>
            <person name="Barber S."/>
            <person name="Holt R.A."/>
            <person name="Jones S.J."/>
            <person name="Marra M.A."/>
            <person name="Douglas C.J."/>
            <person name="Ritland K."/>
            <person name="Bohlmann J."/>
        </authorList>
    </citation>
    <scope>NUCLEOTIDE SEQUENCE</scope>
    <source>
        <tissue evidence="5">Green portion of the leader tissue</tissue>
    </source>
</reference>
<feature type="domain" description="F-box" evidence="4">
    <location>
        <begin position="24"/>
        <end position="70"/>
    </location>
</feature>
<name>A9NX76_PICSI</name>
<feature type="compositionally biased region" description="Basic residues" evidence="3">
    <location>
        <begin position="12"/>
        <end position="22"/>
    </location>
</feature>
<dbReference type="AlphaFoldDB" id="A9NX76"/>
<dbReference type="PANTHER" id="PTHR44436:SF1">
    <property type="entry name" value="F-BOX_WD REPEAT-CONTAINING PROTEIN 2"/>
    <property type="match status" value="1"/>
</dbReference>
<dbReference type="Pfam" id="PF00400">
    <property type="entry name" value="WD40"/>
    <property type="match status" value="1"/>
</dbReference>
<organism evidence="5">
    <name type="scientific">Picea sitchensis</name>
    <name type="common">Sitka spruce</name>
    <name type="synonym">Pinus sitchensis</name>
    <dbReference type="NCBI Taxonomy" id="3332"/>
    <lineage>
        <taxon>Eukaryota</taxon>
        <taxon>Viridiplantae</taxon>
        <taxon>Streptophyta</taxon>
        <taxon>Embryophyta</taxon>
        <taxon>Tracheophyta</taxon>
        <taxon>Spermatophyta</taxon>
        <taxon>Pinopsida</taxon>
        <taxon>Pinidae</taxon>
        <taxon>Conifers I</taxon>
        <taxon>Pinales</taxon>
        <taxon>Pinaceae</taxon>
        <taxon>Picea</taxon>
    </lineage>
</organism>
<dbReference type="SUPFAM" id="SSF81383">
    <property type="entry name" value="F-box domain"/>
    <property type="match status" value="1"/>
</dbReference>
<dbReference type="InterPro" id="IPR015943">
    <property type="entry name" value="WD40/YVTN_repeat-like_dom_sf"/>
</dbReference>
<dbReference type="PANTHER" id="PTHR44436">
    <property type="entry name" value="F-BOX/WD REPEAT-CONTAINING PROTEIN 2"/>
    <property type="match status" value="1"/>
</dbReference>
<accession>A9NX76</accession>
<dbReference type="InterPro" id="IPR001810">
    <property type="entry name" value="F-box_dom"/>
</dbReference>
<dbReference type="EMBL" id="EF085941">
    <property type="protein sequence ID" value="ABK25237.1"/>
    <property type="molecule type" value="mRNA"/>
</dbReference>
<proteinExistence type="evidence at transcript level"/>
<evidence type="ECO:0000313" key="5">
    <source>
        <dbReference type="EMBL" id="ABK25237.1"/>
    </source>
</evidence>
<evidence type="ECO:0000256" key="2">
    <source>
        <dbReference type="ARBA" id="ARBA00022737"/>
    </source>
</evidence>
<keyword evidence="2" id="KW-0677">Repeat</keyword>
<evidence type="ECO:0000256" key="3">
    <source>
        <dbReference type="SAM" id="MobiDB-lite"/>
    </source>
</evidence>
<dbReference type="InterPro" id="IPR042627">
    <property type="entry name" value="FBXW2"/>
</dbReference>
<evidence type="ECO:0000256" key="1">
    <source>
        <dbReference type="ARBA" id="ARBA00022574"/>
    </source>
</evidence>
<sequence length="434" mass="48026">MESEEAKEKNSKAIKRVPKRRKRASTIDDIGPDLLLRIFGCLDPLDLVRTSAVTKSWYSIIQRSSLWRDAYYKQRHSLTNHFKQGFLPEMPPKDWVRQLVSQQHRAALVHGSVQVHCWKGHSIGVNCCRMQMGSILTGVGDQTARIWCSKSFHCLEEYSTPSKAALVDLDFDESKIVGLVGGDICIWKRHGSSHMLRPRGGPIQHAHCLCYADPEAAIGCRDGTIRIFDMYSNQCSRIFRQHGGAVTCLSIVDEQLLISGTSLGCLSVSDAASGQKIASLRQSTAVTGISCLWVNQGSSQVFSGTTSGHAYSWDLRMYRPLWETRVSPSVIYSMHSQAIDSSTLVLGGIDGVLRIIDANNGQILSSYVATAKMANISDGMIAKCTAKKVSSPLDKIPKSLRRPITCVAIGLNKVVTVHNDKNIMLWTFQRKNVC</sequence>
<keyword evidence="1" id="KW-0853">WD repeat</keyword>
<dbReference type="Gene3D" id="1.20.1280.50">
    <property type="match status" value="1"/>
</dbReference>
<dbReference type="Gene3D" id="2.130.10.10">
    <property type="entry name" value="YVTN repeat-like/Quinoprotein amine dehydrogenase"/>
    <property type="match status" value="1"/>
</dbReference>
<dbReference type="InterPro" id="IPR001680">
    <property type="entry name" value="WD40_rpt"/>
</dbReference>